<protein>
    <submittedName>
        <fullName evidence="3">Recombinase family protein</fullName>
    </submittedName>
</protein>
<dbReference type="Pfam" id="PF00239">
    <property type="entry name" value="Resolvase"/>
    <property type="match status" value="1"/>
</dbReference>
<dbReference type="Gene3D" id="3.40.50.1390">
    <property type="entry name" value="Resolvase, N-terminal catalytic domain"/>
    <property type="match status" value="1"/>
</dbReference>
<accession>A0ABT1Q1W8</accession>
<evidence type="ECO:0000256" key="1">
    <source>
        <dbReference type="SAM" id="MobiDB-lite"/>
    </source>
</evidence>
<proteinExistence type="predicted"/>
<dbReference type="Proteomes" id="UP001057702">
    <property type="component" value="Unassembled WGS sequence"/>
</dbReference>
<organism evidence="3 4">
    <name type="scientific">Streptomyces humicola</name>
    <dbReference type="NCBI Taxonomy" id="2953240"/>
    <lineage>
        <taxon>Bacteria</taxon>
        <taxon>Bacillati</taxon>
        <taxon>Actinomycetota</taxon>
        <taxon>Actinomycetes</taxon>
        <taxon>Kitasatosporales</taxon>
        <taxon>Streptomycetaceae</taxon>
        <taxon>Streptomyces</taxon>
    </lineage>
</organism>
<feature type="domain" description="Resolvase/invertase-type recombinase catalytic" evidence="2">
    <location>
        <begin position="5"/>
        <end position="71"/>
    </location>
</feature>
<dbReference type="SUPFAM" id="SSF53041">
    <property type="entry name" value="Resolvase-like"/>
    <property type="match status" value="1"/>
</dbReference>
<keyword evidence="4" id="KW-1185">Reference proteome</keyword>
<dbReference type="InterPro" id="IPR036162">
    <property type="entry name" value="Resolvase-like_N_sf"/>
</dbReference>
<evidence type="ECO:0000313" key="3">
    <source>
        <dbReference type="EMBL" id="MCQ4083921.1"/>
    </source>
</evidence>
<comment type="caution">
    <text evidence="3">The sequence shown here is derived from an EMBL/GenBank/DDBJ whole genome shotgun (WGS) entry which is preliminary data.</text>
</comment>
<feature type="region of interest" description="Disordered" evidence="1">
    <location>
        <begin position="73"/>
        <end position="101"/>
    </location>
</feature>
<name>A0ABT1Q1W8_9ACTN</name>
<sequence>MANAIKESAPDQVVILTVHEMKRLARNAAELMQLSSDLERADISLELLTGPLTGIYDPTGMGAMFFAVLDAPSSTATTPGRRRWRASRSPPPRATRAAGRR</sequence>
<dbReference type="InterPro" id="IPR006119">
    <property type="entry name" value="Resolv_N"/>
</dbReference>
<dbReference type="EMBL" id="JANFNG010000027">
    <property type="protein sequence ID" value="MCQ4083921.1"/>
    <property type="molecule type" value="Genomic_DNA"/>
</dbReference>
<reference evidence="3" key="1">
    <citation type="submission" date="2022-06" db="EMBL/GenBank/DDBJ databases">
        <title>Draft genome sequence of Streptomyces sp. RB6PN25 isolated from peat swamp forest in Thailand.</title>
        <authorList>
            <person name="Duangmal K."/>
            <person name="Klaysubun C."/>
        </authorList>
    </citation>
    <scope>NUCLEOTIDE SEQUENCE</scope>
    <source>
        <strain evidence="3">RB6PN25</strain>
    </source>
</reference>
<gene>
    <name evidence="3" type="ORF">NGB36_25860</name>
</gene>
<evidence type="ECO:0000259" key="2">
    <source>
        <dbReference type="Pfam" id="PF00239"/>
    </source>
</evidence>
<dbReference type="RefSeq" id="WP_255922949.1">
    <property type="nucleotide sequence ID" value="NZ_JANFNG010000027.1"/>
</dbReference>
<evidence type="ECO:0000313" key="4">
    <source>
        <dbReference type="Proteomes" id="UP001057702"/>
    </source>
</evidence>